<dbReference type="InterPro" id="IPR042089">
    <property type="entry name" value="Peptidase_M13_dom_2"/>
</dbReference>
<keyword evidence="3" id="KW-0645">Protease</keyword>
<evidence type="ECO:0000259" key="8">
    <source>
        <dbReference type="Pfam" id="PF01431"/>
    </source>
</evidence>
<dbReference type="PROSITE" id="PS51885">
    <property type="entry name" value="NEPRILYSIN"/>
    <property type="match status" value="1"/>
</dbReference>
<reference evidence="10 11" key="1">
    <citation type="submission" date="2018-09" db="EMBL/GenBank/DDBJ databases">
        <title>Comparative genomics of Leucobacter spp.</title>
        <authorList>
            <person name="Reis A.C."/>
            <person name="Kolvenbach B.A."/>
            <person name="Corvini P.F.X."/>
            <person name="Nunes O.C."/>
        </authorList>
    </citation>
    <scope>NUCLEOTIDE SEQUENCE [LARGE SCALE GENOMIC DNA]</scope>
    <source>
        <strain evidence="10 11">TAN 31504</strain>
    </source>
</reference>
<accession>A0ABS1SJ41</accession>
<comment type="similarity">
    <text evidence="2">Belongs to the peptidase M13 family.</text>
</comment>
<keyword evidence="4" id="KW-0479">Metal-binding</keyword>
<dbReference type="Gene3D" id="1.10.1380.10">
    <property type="entry name" value="Neutral endopeptidase , domain2"/>
    <property type="match status" value="1"/>
</dbReference>
<keyword evidence="7" id="KW-0482">Metalloprotease</keyword>
<comment type="caution">
    <text evidence="10">The sequence shown here is derived from an EMBL/GenBank/DDBJ whole genome shotgun (WGS) entry which is preliminary data.</text>
</comment>
<dbReference type="InterPro" id="IPR000718">
    <property type="entry name" value="Peptidase_M13"/>
</dbReference>
<keyword evidence="11" id="KW-1185">Reference proteome</keyword>
<evidence type="ECO:0000313" key="11">
    <source>
        <dbReference type="Proteomes" id="UP001645859"/>
    </source>
</evidence>
<dbReference type="InterPro" id="IPR024079">
    <property type="entry name" value="MetalloPept_cat_dom_sf"/>
</dbReference>
<dbReference type="Pfam" id="PF01431">
    <property type="entry name" value="Peptidase_M13"/>
    <property type="match status" value="1"/>
</dbReference>
<keyword evidence="5" id="KW-0378">Hydrolase</keyword>
<gene>
    <name evidence="10" type="ORF">D3230_14940</name>
</gene>
<dbReference type="Gene3D" id="3.40.390.10">
    <property type="entry name" value="Collagenase (Catalytic Domain)"/>
    <property type="match status" value="1"/>
</dbReference>
<evidence type="ECO:0000256" key="5">
    <source>
        <dbReference type="ARBA" id="ARBA00022801"/>
    </source>
</evidence>
<feature type="domain" description="Peptidase M13 C-terminal" evidence="8">
    <location>
        <begin position="452"/>
        <end position="655"/>
    </location>
</feature>
<evidence type="ECO:0000256" key="7">
    <source>
        <dbReference type="ARBA" id="ARBA00023049"/>
    </source>
</evidence>
<dbReference type="Proteomes" id="UP001645859">
    <property type="component" value="Unassembled WGS sequence"/>
</dbReference>
<dbReference type="CDD" id="cd08662">
    <property type="entry name" value="M13"/>
    <property type="match status" value="1"/>
</dbReference>
<evidence type="ECO:0000259" key="9">
    <source>
        <dbReference type="Pfam" id="PF05649"/>
    </source>
</evidence>
<evidence type="ECO:0000256" key="1">
    <source>
        <dbReference type="ARBA" id="ARBA00001947"/>
    </source>
</evidence>
<evidence type="ECO:0000256" key="6">
    <source>
        <dbReference type="ARBA" id="ARBA00022833"/>
    </source>
</evidence>
<evidence type="ECO:0000256" key="2">
    <source>
        <dbReference type="ARBA" id="ARBA00007357"/>
    </source>
</evidence>
<proteinExistence type="inferred from homology"/>
<dbReference type="InterPro" id="IPR018497">
    <property type="entry name" value="Peptidase_M13_C"/>
</dbReference>
<protein>
    <submittedName>
        <fullName evidence="10">Peptidase M13</fullName>
    </submittedName>
</protein>
<feature type="domain" description="Peptidase M13 N-terminal" evidence="9">
    <location>
        <begin position="21"/>
        <end position="400"/>
    </location>
</feature>
<sequence>MSNVAPASGIDLSELDPAVRPQDDLYRHVNGKWIERTEIPSDKARYGSFAVLAENAEEAVRDIITGTEAPAPGAPATAEADKVAALYASFMDVERVDALGAQPIADEIARTLALGSTEELIAHVGRLERRGLGGFFGMFVDNDPGDPARYIVFVMQGGLGLPDESYYREEQFAEIREQYQAHIARMLGLAGVADADRLAGLSYDLERRIAASHWDKVASRDIQKLYNLRTFAELGEITPKLDWSAYLAAMGAPTAAFAEVVAAQPEALTGLSELLVEAELEAWKAWTIWGIVRGSAALLSQEISRANFEFYGTALTGATEQRDRWRRGVSFVEGAMGEAVGRIYVERHFDEDAKAAMDGLVEHLIEAYRESIQQLEWMGADTRTRALDKLDRFTPKIGYPVKWRDYSALTVDAGDLFGNARSVSEVEFLRELGKVGKPIDRDEWFMTPQTVNAYYNPGFNEIVFPAAILQPPFFDKNVDAAANFGAIGAVIGHEIGHGFDDQGSRYDGEGRLTDWWTESDRAAFEQLTSALIGQYNELSPEGADGQTVNGELTIGENIGDLSGLEIAWKAYLRSLAGAESPVIDGLTGAERFFLSWAQAWQQKSRPEETVRLLTIDPHSPNEFRCNQILRNLAPFHEAYGTQPGDALWLDPAERVSIW</sequence>
<dbReference type="SUPFAM" id="SSF55486">
    <property type="entry name" value="Metalloproteases ('zincins'), catalytic domain"/>
    <property type="match status" value="1"/>
</dbReference>
<dbReference type="PANTHER" id="PTHR11733:SF167">
    <property type="entry name" value="FI17812P1-RELATED"/>
    <property type="match status" value="1"/>
</dbReference>
<dbReference type="PRINTS" id="PR00786">
    <property type="entry name" value="NEPRILYSIN"/>
</dbReference>
<evidence type="ECO:0000313" key="10">
    <source>
        <dbReference type="EMBL" id="MBL3680576.1"/>
    </source>
</evidence>
<evidence type="ECO:0000256" key="3">
    <source>
        <dbReference type="ARBA" id="ARBA00022670"/>
    </source>
</evidence>
<dbReference type="RefSeq" id="WP_202345846.1">
    <property type="nucleotide sequence ID" value="NZ_BAAAPI010000005.1"/>
</dbReference>
<name>A0ABS1SJ41_9MICO</name>
<keyword evidence="6" id="KW-0862">Zinc</keyword>
<evidence type="ECO:0000256" key="4">
    <source>
        <dbReference type="ARBA" id="ARBA00022723"/>
    </source>
</evidence>
<comment type="cofactor">
    <cofactor evidence="1">
        <name>Zn(2+)</name>
        <dbReference type="ChEBI" id="CHEBI:29105"/>
    </cofactor>
</comment>
<dbReference type="PANTHER" id="PTHR11733">
    <property type="entry name" value="ZINC METALLOPROTEASE FAMILY M13 NEPRILYSIN-RELATED"/>
    <property type="match status" value="1"/>
</dbReference>
<dbReference type="Pfam" id="PF05649">
    <property type="entry name" value="Peptidase_M13_N"/>
    <property type="match status" value="1"/>
</dbReference>
<dbReference type="EMBL" id="QYAC01000008">
    <property type="protein sequence ID" value="MBL3680576.1"/>
    <property type="molecule type" value="Genomic_DNA"/>
</dbReference>
<organism evidence="10 11">
    <name type="scientific">Leucobacter chromiireducens subsp. solipictus</name>
    <dbReference type="NCBI Taxonomy" id="398235"/>
    <lineage>
        <taxon>Bacteria</taxon>
        <taxon>Bacillati</taxon>
        <taxon>Actinomycetota</taxon>
        <taxon>Actinomycetes</taxon>
        <taxon>Micrococcales</taxon>
        <taxon>Microbacteriaceae</taxon>
        <taxon>Leucobacter</taxon>
    </lineage>
</organism>
<dbReference type="InterPro" id="IPR008753">
    <property type="entry name" value="Peptidase_M13_N"/>
</dbReference>